<evidence type="ECO:0000256" key="10">
    <source>
        <dbReference type="ARBA" id="ARBA00023251"/>
    </source>
</evidence>
<evidence type="ECO:0000256" key="11">
    <source>
        <dbReference type="ARBA" id="ARBA00032707"/>
    </source>
</evidence>
<evidence type="ECO:0000256" key="1">
    <source>
        <dbReference type="ARBA" id="ARBA00004651"/>
    </source>
</evidence>
<feature type="transmembrane region" description="Helical" evidence="14">
    <location>
        <begin position="39"/>
        <end position="58"/>
    </location>
</feature>
<keyword evidence="14" id="KW-0573">Peptidoglycan synthesis</keyword>
<dbReference type="STRING" id="1798564.A3H55_01115"/>
<dbReference type="GO" id="GO:0050380">
    <property type="term" value="F:undecaprenyl-diphosphatase activity"/>
    <property type="evidence" value="ECO:0007669"/>
    <property type="project" value="UniProtKB-UniRule"/>
</dbReference>
<gene>
    <name evidence="14" type="primary">uppP</name>
    <name evidence="15" type="ORF">A3H55_01115</name>
</gene>
<dbReference type="AlphaFoldDB" id="A0A1F6FYS4"/>
<dbReference type="GO" id="GO:0009252">
    <property type="term" value="P:peptidoglycan biosynthetic process"/>
    <property type="evidence" value="ECO:0007669"/>
    <property type="project" value="UniProtKB-KW"/>
</dbReference>
<sequence length="269" mass="29096">MWEAIVLGIIQGITEFLPISSSGHLILIPKIFHWSDPGLAFDAILHLATAAAIIIVFSKEISLFFGGWQRGNNFFNARASWKFLGLIVLASVPAAVSGILFEVEVESTLRSTLVVALALIGGAIFLFWADRYIEKAAKKTAALKEIRWQQALVVGLCQAVALIPGTSRSAATITGGMFLKMNRKTAVKFSFLVGLPAVAGAGFFELIKLARLGTLSQDGAILSLGFLSAFVAGILSLRLLLWLADRTNFNIFVIYRIALGIVLLLFLKS</sequence>
<dbReference type="HAMAP" id="MF_01006">
    <property type="entry name" value="Undec_diphosphatase"/>
    <property type="match status" value="1"/>
</dbReference>
<dbReference type="EC" id="3.6.1.27" evidence="3 14"/>
<accession>A0A1F6FYS4</accession>
<feature type="transmembrane region" description="Helical" evidence="14">
    <location>
        <begin position="79"/>
        <end position="101"/>
    </location>
</feature>
<proteinExistence type="inferred from homology"/>
<keyword evidence="10 14" id="KW-0046">Antibiotic resistance</keyword>
<keyword evidence="8 14" id="KW-1133">Transmembrane helix</keyword>
<dbReference type="Pfam" id="PF02673">
    <property type="entry name" value="BacA"/>
    <property type="match status" value="1"/>
</dbReference>
<comment type="subcellular location">
    <subcellularLocation>
        <location evidence="1 14">Cell membrane</location>
        <topology evidence="1 14">Multi-pass membrane protein</topology>
    </subcellularLocation>
</comment>
<evidence type="ECO:0000256" key="9">
    <source>
        <dbReference type="ARBA" id="ARBA00023136"/>
    </source>
</evidence>
<keyword evidence="9 14" id="KW-0472">Membrane</keyword>
<evidence type="ECO:0000256" key="14">
    <source>
        <dbReference type="HAMAP-Rule" id="MF_01006"/>
    </source>
</evidence>
<comment type="caution">
    <text evidence="15">The sequence shown here is derived from an EMBL/GenBank/DDBJ whole genome shotgun (WGS) entry which is preliminary data.</text>
</comment>
<reference evidence="15 16" key="1">
    <citation type="journal article" date="2016" name="Nat. Commun.">
        <title>Thousands of microbial genomes shed light on interconnected biogeochemical processes in an aquifer system.</title>
        <authorList>
            <person name="Anantharaman K."/>
            <person name="Brown C.T."/>
            <person name="Hug L.A."/>
            <person name="Sharon I."/>
            <person name="Castelle C.J."/>
            <person name="Probst A.J."/>
            <person name="Thomas B.C."/>
            <person name="Singh A."/>
            <person name="Wilkins M.J."/>
            <person name="Karaoz U."/>
            <person name="Brodie E.L."/>
            <person name="Williams K.H."/>
            <person name="Hubbard S.S."/>
            <person name="Banfield J.F."/>
        </authorList>
    </citation>
    <scope>NUCLEOTIDE SEQUENCE [LARGE SCALE GENOMIC DNA]</scope>
</reference>
<dbReference type="PANTHER" id="PTHR30622">
    <property type="entry name" value="UNDECAPRENYL-DIPHOSPHATASE"/>
    <property type="match status" value="1"/>
</dbReference>
<evidence type="ECO:0000256" key="5">
    <source>
        <dbReference type="ARBA" id="ARBA00022475"/>
    </source>
</evidence>
<dbReference type="EMBL" id="MFMZ01000024">
    <property type="protein sequence ID" value="OGG90994.1"/>
    <property type="molecule type" value="Genomic_DNA"/>
</dbReference>
<dbReference type="GO" id="GO:0008360">
    <property type="term" value="P:regulation of cell shape"/>
    <property type="evidence" value="ECO:0007669"/>
    <property type="project" value="UniProtKB-KW"/>
</dbReference>
<dbReference type="PANTHER" id="PTHR30622:SF4">
    <property type="entry name" value="UNDECAPRENYL-DIPHOSPHATASE"/>
    <property type="match status" value="1"/>
</dbReference>
<feature type="transmembrane region" description="Helical" evidence="14">
    <location>
        <begin position="249"/>
        <end position="267"/>
    </location>
</feature>
<evidence type="ECO:0000256" key="12">
    <source>
        <dbReference type="ARBA" id="ARBA00032932"/>
    </source>
</evidence>
<dbReference type="NCBIfam" id="TIGR00753">
    <property type="entry name" value="undec_PP_bacA"/>
    <property type="match status" value="1"/>
</dbReference>
<dbReference type="GO" id="GO:0071555">
    <property type="term" value="P:cell wall organization"/>
    <property type="evidence" value="ECO:0007669"/>
    <property type="project" value="UniProtKB-KW"/>
</dbReference>
<evidence type="ECO:0000256" key="7">
    <source>
        <dbReference type="ARBA" id="ARBA00022801"/>
    </source>
</evidence>
<dbReference type="InterPro" id="IPR003824">
    <property type="entry name" value="UppP"/>
</dbReference>
<comment type="catalytic activity">
    <reaction evidence="13 14">
        <text>di-trans,octa-cis-undecaprenyl diphosphate + H2O = di-trans,octa-cis-undecaprenyl phosphate + phosphate + H(+)</text>
        <dbReference type="Rhea" id="RHEA:28094"/>
        <dbReference type="ChEBI" id="CHEBI:15377"/>
        <dbReference type="ChEBI" id="CHEBI:15378"/>
        <dbReference type="ChEBI" id="CHEBI:43474"/>
        <dbReference type="ChEBI" id="CHEBI:58405"/>
        <dbReference type="ChEBI" id="CHEBI:60392"/>
        <dbReference type="EC" id="3.6.1.27"/>
    </reaction>
</comment>
<evidence type="ECO:0000256" key="3">
    <source>
        <dbReference type="ARBA" id="ARBA00012374"/>
    </source>
</evidence>
<keyword evidence="7 14" id="KW-0378">Hydrolase</keyword>
<dbReference type="GO" id="GO:0005886">
    <property type="term" value="C:plasma membrane"/>
    <property type="evidence" value="ECO:0007669"/>
    <property type="project" value="UniProtKB-SubCell"/>
</dbReference>
<keyword evidence="14" id="KW-0133">Cell shape</keyword>
<comment type="miscellaneous">
    <text evidence="14">Bacitracin is thought to be involved in the inhibition of peptidoglycan synthesis by sequestering undecaprenyl diphosphate, thereby reducing the pool of lipid carrier available.</text>
</comment>
<keyword evidence="5 14" id="KW-1003">Cell membrane</keyword>
<evidence type="ECO:0000256" key="8">
    <source>
        <dbReference type="ARBA" id="ARBA00022989"/>
    </source>
</evidence>
<feature type="transmembrane region" description="Helical" evidence="14">
    <location>
        <begin position="187"/>
        <end position="207"/>
    </location>
</feature>
<comment type="function">
    <text evidence="14">Catalyzes the dephosphorylation of undecaprenyl diphosphate (UPP). Confers resistance to bacitracin.</text>
</comment>
<feature type="transmembrane region" description="Helical" evidence="14">
    <location>
        <begin position="219"/>
        <end position="243"/>
    </location>
</feature>
<evidence type="ECO:0000256" key="2">
    <source>
        <dbReference type="ARBA" id="ARBA00010621"/>
    </source>
</evidence>
<evidence type="ECO:0000256" key="4">
    <source>
        <dbReference type="ARBA" id="ARBA00021581"/>
    </source>
</evidence>
<keyword evidence="14" id="KW-0961">Cell wall biogenesis/degradation</keyword>
<comment type="similarity">
    <text evidence="2 14">Belongs to the UppP family.</text>
</comment>
<keyword evidence="6 14" id="KW-0812">Transmembrane</keyword>
<organism evidence="15 16">
    <name type="scientific">Candidatus Kuenenbacteria bacterium RIFCSPLOWO2_02_FULL_42_16</name>
    <dbReference type="NCBI Taxonomy" id="1798564"/>
    <lineage>
        <taxon>Bacteria</taxon>
        <taxon>Candidatus Kueneniibacteriota</taxon>
    </lineage>
</organism>
<feature type="transmembrane region" description="Helical" evidence="14">
    <location>
        <begin position="107"/>
        <end position="129"/>
    </location>
</feature>
<protein>
    <recommendedName>
        <fullName evidence="4 14">Undecaprenyl-diphosphatase</fullName>
        <ecNumber evidence="3 14">3.6.1.27</ecNumber>
    </recommendedName>
    <alternativeName>
        <fullName evidence="12 14">Bacitracin resistance protein</fullName>
    </alternativeName>
    <alternativeName>
        <fullName evidence="11 14">Undecaprenyl pyrophosphate phosphatase</fullName>
    </alternativeName>
</protein>
<name>A0A1F6FYS4_9BACT</name>
<evidence type="ECO:0000313" key="15">
    <source>
        <dbReference type="EMBL" id="OGG90994.1"/>
    </source>
</evidence>
<dbReference type="Proteomes" id="UP000177998">
    <property type="component" value="Unassembled WGS sequence"/>
</dbReference>
<evidence type="ECO:0000313" key="16">
    <source>
        <dbReference type="Proteomes" id="UP000177998"/>
    </source>
</evidence>
<dbReference type="GO" id="GO:0046677">
    <property type="term" value="P:response to antibiotic"/>
    <property type="evidence" value="ECO:0007669"/>
    <property type="project" value="UniProtKB-UniRule"/>
</dbReference>
<evidence type="ECO:0000256" key="6">
    <source>
        <dbReference type="ARBA" id="ARBA00022692"/>
    </source>
</evidence>
<evidence type="ECO:0000256" key="13">
    <source>
        <dbReference type="ARBA" id="ARBA00047594"/>
    </source>
</evidence>